<keyword evidence="3" id="KW-1185">Reference proteome</keyword>
<dbReference type="Proteomes" id="UP000247569">
    <property type="component" value="Unassembled WGS sequence"/>
</dbReference>
<gene>
    <name evidence="2" type="ORF">DFR70_102191</name>
</gene>
<name>A0A318KBB4_9NOCA</name>
<proteinExistence type="predicted"/>
<protein>
    <submittedName>
        <fullName evidence="2">MspA protein</fullName>
    </submittedName>
</protein>
<feature type="chain" id="PRO_5016379312" evidence="1">
    <location>
        <begin position="32"/>
        <end position="217"/>
    </location>
</feature>
<keyword evidence="1" id="KW-0732">Signal</keyword>
<dbReference type="Gene3D" id="2.60.40.1650">
    <property type="entry name" value="Porin MspA (Ig-like beta-sandwich domain)"/>
    <property type="match status" value="2"/>
</dbReference>
<accession>A0A318KBB4</accession>
<dbReference type="Pfam" id="PF09203">
    <property type="entry name" value="MspA"/>
    <property type="match status" value="1"/>
</dbReference>
<dbReference type="OrthoDB" id="4540215at2"/>
<dbReference type="EMBL" id="QJKF01000002">
    <property type="protein sequence ID" value="PXX68510.1"/>
    <property type="molecule type" value="Genomic_DNA"/>
</dbReference>
<feature type="signal peptide" evidence="1">
    <location>
        <begin position="1"/>
        <end position="31"/>
    </location>
</feature>
<dbReference type="InterPro" id="IPR015286">
    <property type="entry name" value="Porin_fam_mycobact-type"/>
</dbReference>
<evidence type="ECO:0000313" key="3">
    <source>
        <dbReference type="Proteomes" id="UP000247569"/>
    </source>
</evidence>
<evidence type="ECO:0000256" key="1">
    <source>
        <dbReference type="SAM" id="SignalP"/>
    </source>
</evidence>
<reference evidence="2 3" key="1">
    <citation type="submission" date="2018-05" db="EMBL/GenBank/DDBJ databases">
        <title>Genomic Encyclopedia of Type Strains, Phase IV (KMG-IV): sequencing the most valuable type-strain genomes for metagenomic binning, comparative biology and taxonomic classification.</title>
        <authorList>
            <person name="Goeker M."/>
        </authorList>
    </citation>
    <scope>NUCLEOTIDE SEQUENCE [LARGE SCALE GENOMIC DNA]</scope>
    <source>
        <strain evidence="2 3">DSM 44704</strain>
    </source>
</reference>
<comment type="caution">
    <text evidence="2">The sequence shown here is derived from an EMBL/GenBank/DDBJ whole genome shotgun (WGS) entry which is preliminary data.</text>
</comment>
<sequence>MLNRKKLTRPAGLGAAVAVTMGLFSTGVADADIVIPLPGGETAKTLADGTVVTVQLVDESAEIGPTLDAPPHHRSARVSGRAQVEMAGSQGGQRGSIFPGYAVGCAVDIAQAVTGDLTLAGDANDGVATGRDLTLAPGQAKSFYVLDLEQDDYFGSAEYKTRNQFEGSSGSVSWTGESIDLSGCDGYAQARAFVSVSVETDSIVTWMTLWGKPFIIG</sequence>
<organism evidence="2 3">
    <name type="scientific">Nocardia tenerifensis</name>
    <dbReference type="NCBI Taxonomy" id="228006"/>
    <lineage>
        <taxon>Bacteria</taxon>
        <taxon>Bacillati</taxon>
        <taxon>Actinomycetota</taxon>
        <taxon>Actinomycetes</taxon>
        <taxon>Mycobacteriales</taxon>
        <taxon>Nocardiaceae</taxon>
        <taxon>Nocardia</taxon>
    </lineage>
</organism>
<dbReference type="AlphaFoldDB" id="A0A318KBB4"/>
<evidence type="ECO:0000313" key="2">
    <source>
        <dbReference type="EMBL" id="PXX68510.1"/>
    </source>
</evidence>
<dbReference type="RefSeq" id="WP_040738980.1">
    <property type="nucleotide sequence ID" value="NZ_QJKF01000002.1"/>
</dbReference>